<dbReference type="InterPro" id="IPR056823">
    <property type="entry name" value="TEN-like_YD-shell"/>
</dbReference>
<geneLocation type="plasmid" evidence="6">
    <name>unnamed2</name>
</geneLocation>
<dbReference type="SUPFAM" id="SSF53933">
    <property type="entry name" value="Microbial ribonucleases"/>
    <property type="match status" value="1"/>
</dbReference>
<dbReference type="Pfam" id="PF00545">
    <property type="entry name" value="Ribonuclease"/>
    <property type="match status" value="1"/>
</dbReference>
<feature type="region of interest" description="Disordered" evidence="4">
    <location>
        <begin position="2108"/>
        <end position="2151"/>
    </location>
</feature>
<evidence type="ECO:0000256" key="4">
    <source>
        <dbReference type="SAM" id="MobiDB-lite"/>
    </source>
</evidence>
<keyword evidence="1" id="KW-0540">Nuclease</keyword>
<keyword evidence="3" id="KW-0378">Hydrolase</keyword>
<dbReference type="InterPro" id="IPR000026">
    <property type="entry name" value="N1-like"/>
</dbReference>
<dbReference type="InterPro" id="IPR006530">
    <property type="entry name" value="YD"/>
</dbReference>
<dbReference type="NCBIfam" id="TIGR03696">
    <property type="entry name" value="Rhs_assc_core"/>
    <property type="match status" value="1"/>
</dbReference>
<keyword evidence="6" id="KW-0614">Plasmid</keyword>
<accession>A0ABS2V892</accession>
<dbReference type="RefSeq" id="WP_205379007.1">
    <property type="nucleotide sequence ID" value="NZ_JAFEJA010000004.1"/>
</dbReference>
<dbReference type="InterPro" id="IPR016191">
    <property type="entry name" value="Ribonuclease/ribotoxin"/>
</dbReference>
<dbReference type="Gene3D" id="2.180.10.10">
    <property type="entry name" value="RHS repeat-associated core"/>
    <property type="match status" value="1"/>
</dbReference>
<reference evidence="6 7" key="1">
    <citation type="journal article" date="2016" name="Arch. Microbiol.">
        <title>Streptomyces zhihengii sp. nov., isolated from rhizospheric soil of Psammosilene tunicoides.</title>
        <authorList>
            <person name="Huang M.J."/>
            <person name="Fei J.J."/>
            <person name="Salam N."/>
            <person name="Kim C.J."/>
            <person name="Hozzein W.N."/>
            <person name="Xiao M."/>
            <person name="Huang H.Q."/>
            <person name="Li W.J."/>
        </authorList>
    </citation>
    <scope>NUCLEOTIDE SEQUENCE [LARGE SCALE GENOMIC DNA]</scope>
    <source>
        <strain evidence="6 7">YIM T102</strain>
    </source>
</reference>
<evidence type="ECO:0000313" key="7">
    <source>
        <dbReference type="Proteomes" id="UP000664109"/>
    </source>
</evidence>
<proteinExistence type="predicted"/>
<feature type="region of interest" description="Disordered" evidence="4">
    <location>
        <begin position="1"/>
        <end position="20"/>
    </location>
</feature>
<feature type="domain" description="Teneurin-like YD-shell" evidence="5">
    <location>
        <begin position="1698"/>
        <end position="1915"/>
    </location>
</feature>
<dbReference type="PANTHER" id="PTHR32305:SF17">
    <property type="entry name" value="TRNA NUCLEASE WAPA"/>
    <property type="match status" value="1"/>
</dbReference>
<dbReference type="Pfam" id="PF25023">
    <property type="entry name" value="TEN_YD-shell"/>
    <property type="match status" value="2"/>
</dbReference>
<feature type="compositionally biased region" description="Polar residues" evidence="4">
    <location>
        <begin position="318"/>
        <end position="334"/>
    </location>
</feature>
<sequence length="2193" mass="235746">MTTHHIPRRESGARRSSSPRPRYIATLTGLALLPSLLAPVAFAADVTPLGKPQISHKPDKVGAFTPELDAKTSALLQKAAMADRTAITRAVKDQSRTVTWPTSGTATLTRSEGTNSATATPGRLPLTLTAPASRRVKPSKTVTSITARVLDQKQTNQLGIRGVAVAVTGPTTGGTARLSLDYSAFASAYGGNWAGRLQLHRLPACALTKPTNDSCRTGPLLPSTNKREDTTLTTDVSFAAQAVVSRSPGMQATVGQTMVLALSAGTKSGGGDYAATPLAPSSTWSSGGSSGTFSWAQSLRLPPAAAGPQPSLSISYDSGSVDGRTSTTNNQGSQIGEGFDLTSSYIERKYGSCEDDGHDEKFDQCWKYDNASLVLNGNATELVKDDTTGQWRLKNDDDSKVIHGTGADNGDDNGEFWTLITGDGTRYTFGQHKLPNWRKDNPDTIAADPDPTTDSTWLVPVFGDDSGEPGYNEGSTFDDRALNQAWRWNLDYVVDTHGNAMAYYYGKEANYYAQSGAADNSAYTRGGYLKRIEYGQRSDSLFSKPAAQKITLVYKQRCDDDADCTELTEDTRDNWPDVPYDAVCDSATADCEFNISPAFFTRYRLSTINTYAWNAAAAPAAYAPVDTWALKQSYRDPGDTGDSGDQSLWLDEIQQTGKHGAPLSLDPVRFTHEMLPNRVDSSSDDILPLYRPRLKQVTTETGATSIVDYLPADCAAGQAKPKLDENTKRCYPVYWSPNGEETPILDWFQKYPVSSVRTIDLHGGSDAVVHTYQYTDGGAWHYNEDPFTPEDERTWSTWRGYEKVTHLTGQTGYPDRPQLKTVTVYLRGMHGDRILGPDGKTPDPTKRKTTTVTGIAAPVTNDYERYAGQTRETVTYNGTTEVGGIVTDLWTKKTAAQHQSYADTEAYMVRDAAITARTTVTSSGTPKTRTRTIKHTYDDHGMVQTTEDRGDNSTIGDEKCTRNWYARNTDADTDAGAPYLTALVSRTRTVAATCSVPDSELDLPADDARPGDVVSDTATVFDDAAATAWSATNKPTVGEAVWTGRAKAYNTSDAPSWQKLGSINYDTLGRPLVVKDTNNLVTATTTYSPAAGGPLTTMSVANAKGHKSTSNLDFATGSTLKVTDTNSKISESEYDSLGRITKVWLPNRLKLFGATPNYAYNYNVVSAAMPWVATSSLKPDASGYNTTVEIYDSLLRTRQIQAPSPQGGRLIAVTEYDDRGLAVSAHSDIWDNTAVPDGAKPAEIDGGQAPIQTDTVYDGAGRTIKSITKTRGTPRWTVDTVYRGDTVTTSAPEGGQAVAVVTNALGQITERREYNGPQPTGSDYTTTKYTHTATGQPKTVTGPDQAEWSYTYDLFGRKITTTDPDSGTSTVAYDSLDRVASTTDARSTTLTYAYDELDRKTGMWQGLQTDANKLAAWTFDTPALGQPATAVRYEGGVNQAGSKAYIQKNTSYDNLYNITGSQLQLPATDPLVTAGVTSTLSFTASYNADGSLKSERQPAVGGLSAETIAYTSNALGGHTKSQGTTGYLQSAAFSPQGDLTQHTLGIDGTPSADQAYVNYTYEAGTRRLTSAFVTDDVHSYMPQELNFTQDDAGNVTSVFDATTQGGASQADYQCFAYDGHRRLTEAWTPKTADCSIAGRTKANLGGAAPYWTSYTYTVAGQRDTEKQHTSTDTTETDYAYGSPTGQPHTLASATAGTATKTYTYDKTGNTLTRPGAQATQTLTWDSEGKLAATSEPSAAGKPAKSTTYLHDADGELLIRRTPSGDGDTILYLGSTEVRLALKGGTKTLSGTRYYTANGQRIAVRTATSGTSVTQLQFLVADHHGTSSVALDASTYAVTKRYTSPFGANRGTPTGQQWPDDKGFLGKTEDSSTGLVHIGARAYDLTVGQFISVDPVLMLTQHQSLNGYAYANNSPVTFADPTGMCIDPGNGRCQPDDGGKNKGKQDPAYHINSSDADGDVNNDVYVEGAYTTFQTGTYFQTLNVPGEVPDGFEEAFARTLGAVYDDPLKAGYEDIQLMALAGMAACWEYVECSADQRGHFAFTLFLTPKFSEAMTGSDASGLGMGPVGGAAGAVAGAAGVGAKGGASIVPRPGPPRTPDHVQDTLKHIDQHGYAPPTHGLPSWQGKKRPYANDGRDDTKTLPSKDSTGRDIRYHEFDVHPFRGESSRGTERLVTGTDGSAWYTHTHYKTFQRVR</sequence>
<evidence type="ECO:0000313" key="6">
    <source>
        <dbReference type="EMBL" id="MBM9624825.1"/>
    </source>
</evidence>
<feature type="region of interest" description="Disordered" evidence="4">
    <location>
        <begin position="318"/>
        <end position="337"/>
    </location>
</feature>
<dbReference type="InterPro" id="IPR050708">
    <property type="entry name" value="T6SS_VgrG/RHS"/>
</dbReference>
<dbReference type="Gene3D" id="3.10.450.30">
    <property type="entry name" value="Microbial ribonucleases"/>
    <property type="match status" value="1"/>
</dbReference>
<feature type="region of interest" description="Disordered" evidence="4">
    <location>
        <begin position="101"/>
        <end position="120"/>
    </location>
</feature>
<evidence type="ECO:0000256" key="1">
    <source>
        <dbReference type="ARBA" id="ARBA00022722"/>
    </source>
</evidence>
<gene>
    <name evidence="6" type="ORF">JE024_40630</name>
</gene>
<comment type="caution">
    <text evidence="6">The sequence shown here is derived from an EMBL/GenBank/DDBJ whole genome shotgun (WGS) entry which is preliminary data.</text>
</comment>
<protein>
    <submittedName>
        <fullName evidence="6">RHS repeat-associated core domain-containing protein</fullName>
    </submittedName>
</protein>
<dbReference type="NCBIfam" id="TIGR01643">
    <property type="entry name" value="YD_repeat_2x"/>
    <property type="match status" value="2"/>
</dbReference>
<feature type="compositionally biased region" description="Polar residues" evidence="4">
    <location>
        <begin position="101"/>
        <end position="119"/>
    </location>
</feature>
<keyword evidence="2" id="KW-0677">Repeat</keyword>
<organism evidence="6 7">
    <name type="scientific">Streptomyces zhihengii</name>
    <dbReference type="NCBI Taxonomy" id="1818004"/>
    <lineage>
        <taxon>Bacteria</taxon>
        <taxon>Bacillati</taxon>
        <taxon>Actinomycetota</taxon>
        <taxon>Actinomycetes</taxon>
        <taxon>Kitasatosporales</taxon>
        <taxon>Streptomycetaceae</taxon>
        <taxon>Streptomyces</taxon>
    </lineage>
</organism>
<evidence type="ECO:0000256" key="3">
    <source>
        <dbReference type="ARBA" id="ARBA00022801"/>
    </source>
</evidence>
<dbReference type="InterPro" id="IPR022385">
    <property type="entry name" value="Rhs_assc_core"/>
</dbReference>
<evidence type="ECO:0000259" key="5">
    <source>
        <dbReference type="Pfam" id="PF25023"/>
    </source>
</evidence>
<keyword evidence="7" id="KW-1185">Reference proteome</keyword>
<feature type="compositionally biased region" description="Low complexity" evidence="4">
    <location>
        <begin position="1320"/>
        <end position="1334"/>
    </location>
</feature>
<name>A0ABS2V892_9ACTN</name>
<evidence type="ECO:0000256" key="2">
    <source>
        <dbReference type="ARBA" id="ARBA00022737"/>
    </source>
</evidence>
<dbReference type="EMBL" id="JAFEJA010000004">
    <property type="protein sequence ID" value="MBM9624825.1"/>
    <property type="molecule type" value="Genomic_DNA"/>
</dbReference>
<feature type="domain" description="Teneurin-like YD-shell" evidence="5">
    <location>
        <begin position="1301"/>
        <end position="1396"/>
    </location>
</feature>
<feature type="region of interest" description="Disordered" evidence="4">
    <location>
        <begin position="1312"/>
        <end position="1342"/>
    </location>
</feature>
<dbReference type="PANTHER" id="PTHR32305">
    <property type="match status" value="1"/>
</dbReference>
<feature type="region of interest" description="Disordered" evidence="4">
    <location>
        <begin position="1661"/>
        <end position="1694"/>
    </location>
</feature>
<dbReference type="Proteomes" id="UP000664109">
    <property type="component" value="Unassembled WGS sequence"/>
</dbReference>